<keyword evidence="3" id="KW-1185">Reference proteome</keyword>
<sequence>MSGREEGNLYKKSPNPKVERADGGRRGRRGRLALSGDGGESDGSQLSLVSATSEDNRKRKVKAPSVKAVAAKYKAVAASASVTATEGEELATEIDTEEDLDDLSSSLSRSKPKMTLPSTEELALEFRSQSGAVIEDHIDQHLQAIEEVADRSRNLKGSFAQGLRLAVRQLKAAAGELARRSAADDVIARLEKENAKLRSALSSLSIRTEKLTEEIKRFREQSHSDFTNVPGKSTRVTKHSREQKT</sequence>
<feature type="compositionally biased region" description="Polar residues" evidence="1">
    <location>
        <begin position="42"/>
        <end position="53"/>
    </location>
</feature>
<protein>
    <submittedName>
        <fullName evidence="2">Uncharacterized protein</fullName>
    </submittedName>
</protein>
<name>A0ABN8HR21_9NEOP</name>
<evidence type="ECO:0000313" key="2">
    <source>
        <dbReference type="EMBL" id="CAH2039981.1"/>
    </source>
</evidence>
<feature type="region of interest" description="Disordered" evidence="1">
    <location>
        <begin position="1"/>
        <end position="64"/>
    </location>
</feature>
<feature type="non-terminal residue" evidence="2">
    <location>
        <position position="1"/>
    </location>
</feature>
<reference evidence="2" key="1">
    <citation type="submission" date="2022-03" db="EMBL/GenBank/DDBJ databases">
        <authorList>
            <person name="Martin H S."/>
        </authorList>
    </citation>
    <scope>NUCLEOTIDE SEQUENCE</scope>
</reference>
<dbReference type="EMBL" id="OW152823">
    <property type="protein sequence ID" value="CAH2039981.1"/>
    <property type="molecule type" value="Genomic_DNA"/>
</dbReference>
<feature type="region of interest" description="Disordered" evidence="1">
    <location>
        <begin position="218"/>
        <end position="245"/>
    </location>
</feature>
<organism evidence="2 3">
    <name type="scientific">Iphiclides podalirius</name>
    <name type="common">scarce swallowtail</name>
    <dbReference type="NCBI Taxonomy" id="110791"/>
    <lineage>
        <taxon>Eukaryota</taxon>
        <taxon>Metazoa</taxon>
        <taxon>Ecdysozoa</taxon>
        <taxon>Arthropoda</taxon>
        <taxon>Hexapoda</taxon>
        <taxon>Insecta</taxon>
        <taxon>Pterygota</taxon>
        <taxon>Neoptera</taxon>
        <taxon>Endopterygota</taxon>
        <taxon>Lepidoptera</taxon>
        <taxon>Glossata</taxon>
        <taxon>Ditrysia</taxon>
        <taxon>Papilionoidea</taxon>
        <taxon>Papilionidae</taxon>
        <taxon>Papilioninae</taxon>
        <taxon>Iphiclides</taxon>
    </lineage>
</organism>
<feature type="region of interest" description="Disordered" evidence="1">
    <location>
        <begin position="78"/>
        <end position="117"/>
    </location>
</feature>
<dbReference type="Proteomes" id="UP000837857">
    <property type="component" value="Chromosome 11"/>
</dbReference>
<feature type="compositionally biased region" description="Acidic residues" evidence="1">
    <location>
        <begin position="86"/>
        <end position="102"/>
    </location>
</feature>
<evidence type="ECO:0000313" key="3">
    <source>
        <dbReference type="Proteomes" id="UP000837857"/>
    </source>
</evidence>
<proteinExistence type="predicted"/>
<gene>
    <name evidence="2" type="ORF">IPOD504_LOCUS2171</name>
</gene>
<evidence type="ECO:0000256" key="1">
    <source>
        <dbReference type="SAM" id="MobiDB-lite"/>
    </source>
</evidence>
<accession>A0ABN8HR21</accession>